<proteinExistence type="inferred from homology"/>
<feature type="compositionally biased region" description="Basic and acidic residues" evidence="2">
    <location>
        <begin position="17"/>
        <end position="61"/>
    </location>
</feature>
<gene>
    <name evidence="4" type="ORF">EZ313_20180</name>
</gene>
<dbReference type="EMBL" id="SMLM01000003">
    <property type="protein sequence ID" value="TFZ00766.1"/>
    <property type="molecule type" value="Genomic_DNA"/>
</dbReference>
<evidence type="ECO:0000313" key="4">
    <source>
        <dbReference type="EMBL" id="TFZ00766.1"/>
    </source>
</evidence>
<evidence type="ECO:0000259" key="3">
    <source>
        <dbReference type="Pfam" id="PF05532"/>
    </source>
</evidence>
<dbReference type="SUPFAM" id="SSF69047">
    <property type="entry name" value="Hypothetical protein YjbJ"/>
    <property type="match status" value="1"/>
</dbReference>
<dbReference type="Proteomes" id="UP000298180">
    <property type="component" value="Unassembled WGS sequence"/>
</dbReference>
<reference evidence="4 5" key="1">
    <citation type="submission" date="2019-03" db="EMBL/GenBank/DDBJ databases">
        <title>Ramlibacter henchirensis DSM 14656, whole genome shotgun sequence.</title>
        <authorList>
            <person name="Zhang X."/>
            <person name="Feng G."/>
            <person name="Zhu H."/>
        </authorList>
    </citation>
    <scope>NUCLEOTIDE SEQUENCE [LARGE SCALE GENOMIC DNA]</scope>
    <source>
        <strain evidence="4 5">DSM 14656</strain>
    </source>
</reference>
<evidence type="ECO:0000256" key="1">
    <source>
        <dbReference type="ARBA" id="ARBA00009129"/>
    </source>
</evidence>
<comment type="caution">
    <text evidence="4">The sequence shown here is derived from an EMBL/GenBank/DDBJ whole genome shotgun (WGS) entry which is preliminary data.</text>
</comment>
<dbReference type="Gene3D" id="1.10.1470.10">
    <property type="entry name" value="YjbJ"/>
    <property type="match status" value="1"/>
</dbReference>
<accession>A0A4Z0BN79</accession>
<dbReference type="InterPro" id="IPR036629">
    <property type="entry name" value="YjbJ_sf"/>
</dbReference>
<organism evidence="4 5">
    <name type="scientific">Ramlibacter henchirensis</name>
    <dbReference type="NCBI Taxonomy" id="204072"/>
    <lineage>
        <taxon>Bacteria</taxon>
        <taxon>Pseudomonadati</taxon>
        <taxon>Pseudomonadota</taxon>
        <taxon>Betaproteobacteria</taxon>
        <taxon>Burkholderiales</taxon>
        <taxon>Comamonadaceae</taxon>
        <taxon>Ramlibacter</taxon>
    </lineage>
</organism>
<feature type="domain" description="CsbD-like" evidence="3">
    <location>
        <begin position="4"/>
        <end position="55"/>
    </location>
</feature>
<dbReference type="AlphaFoldDB" id="A0A4Z0BN79"/>
<dbReference type="Pfam" id="PF05532">
    <property type="entry name" value="CsbD"/>
    <property type="match status" value="1"/>
</dbReference>
<protein>
    <submittedName>
        <fullName evidence="4">CsbD family protein</fullName>
    </submittedName>
</protein>
<dbReference type="InterPro" id="IPR008462">
    <property type="entry name" value="CsbD"/>
</dbReference>
<comment type="similarity">
    <text evidence="1">Belongs to the UPF0337 (CsbD) family.</text>
</comment>
<dbReference type="OrthoDB" id="8564562at2"/>
<dbReference type="RefSeq" id="WP_135265104.1">
    <property type="nucleotide sequence ID" value="NZ_SMLM01000003.1"/>
</dbReference>
<evidence type="ECO:0000256" key="2">
    <source>
        <dbReference type="SAM" id="MobiDB-lite"/>
    </source>
</evidence>
<feature type="region of interest" description="Disordered" evidence="2">
    <location>
        <begin position="1"/>
        <end position="61"/>
    </location>
</feature>
<keyword evidence="5" id="KW-1185">Reference proteome</keyword>
<sequence>MKQDQVKGKAKQGMGEAQEKVGRMTGNRDQEARGHAKEQEGKVQKKVGDVKDGVDKIIRKP</sequence>
<name>A0A4Z0BN79_9BURK</name>
<evidence type="ECO:0000313" key="5">
    <source>
        <dbReference type="Proteomes" id="UP000298180"/>
    </source>
</evidence>